<keyword evidence="2" id="KW-1185">Reference proteome</keyword>
<accession>A0AA39M512</accession>
<name>A0AA39M512_9BILA</name>
<dbReference type="EMBL" id="JAUCMV010000002">
    <property type="protein sequence ID" value="KAK0420800.1"/>
    <property type="molecule type" value="Genomic_DNA"/>
</dbReference>
<sequence>MDAVPKLFVDAVIRAFGKPGLDAIAKVADPMWSSAGKLGIQSRRYFNLYIGKVDGKFALGFREIDLYTEGLPSVRTIRPWEIKLIKQEDFRIRYVLGLIGDLRGFATKDCQSADLLLVDEKAFLTTLSQLARQVDWILQWGELELRQNYPKYDPITVNLGDEDFAQVSRMVLKSFCNRANFPSTTIPYVGSESEGFLKACIYNNPRVHSIKLEKNWPSSILPDIQHFLRKREGRYVRMPDNFRVESDFLTQLVDFWRNNGDLECELYYEGSAKEPPQELMMNKVPNFEAYFYRKHDSKKSISFYDARKDRISFGFLKCSCGVSDGRCPWNTYPDLHKL</sequence>
<dbReference type="Proteomes" id="UP001175271">
    <property type="component" value="Unassembled WGS sequence"/>
</dbReference>
<organism evidence="1 2">
    <name type="scientific">Steinernema hermaphroditum</name>
    <dbReference type="NCBI Taxonomy" id="289476"/>
    <lineage>
        <taxon>Eukaryota</taxon>
        <taxon>Metazoa</taxon>
        <taxon>Ecdysozoa</taxon>
        <taxon>Nematoda</taxon>
        <taxon>Chromadorea</taxon>
        <taxon>Rhabditida</taxon>
        <taxon>Tylenchina</taxon>
        <taxon>Panagrolaimomorpha</taxon>
        <taxon>Strongyloidoidea</taxon>
        <taxon>Steinernematidae</taxon>
        <taxon>Steinernema</taxon>
    </lineage>
</organism>
<evidence type="ECO:0000313" key="2">
    <source>
        <dbReference type="Proteomes" id="UP001175271"/>
    </source>
</evidence>
<reference evidence="1" key="1">
    <citation type="submission" date="2023-06" db="EMBL/GenBank/DDBJ databases">
        <title>Genomic analysis of the entomopathogenic nematode Steinernema hermaphroditum.</title>
        <authorList>
            <person name="Schwarz E.M."/>
            <person name="Heppert J.K."/>
            <person name="Baniya A."/>
            <person name="Schwartz H.T."/>
            <person name="Tan C.-H."/>
            <person name="Antoshechkin I."/>
            <person name="Sternberg P.W."/>
            <person name="Goodrich-Blair H."/>
            <person name="Dillman A.R."/>
        </authorList>
    </citation>
    <scope>NUCLEOTIDE SEQUENCE</scope>
    <source>
        <strain evidence="1">PS9179</strain>
        <tissue evidence="1">Whole animal</tissue>
    </source>
</reference>
<protein>
    <submittedName>
        <fullName evidence="1">Uncharacterized protein</fullName>
    </submittedName>
</protein>
<proteinExistence type="predicted"/>
<evidence type="ECO:0000313" key="1">
    <source>
        <dbReference type="EMBL" id="KAK0420800.1"/>
    </source>
</evidence>
<gene>
    <name evidence="1" type="ORF">QR680_014896</name>
</gene>
<dbReference type="AlphaFoldDB" id="A0AA39M512"/>
<comment type="caution">
    <text evidence="1">The sequence shown here is derived from an EMBL/GenBank/DDBJ whole genome shotgun (WGS) entry which is preliminary data.</text>
</comment>